<name>L7E730_MICAE</name>
<evidence type="ECO:0000313" key="2">
    <source>
        <dbReference type="Proteomes" id="UP000010932"/>
    </source>
</evidence>
<dbReference type="EMBL" id="ANKQ01000002">
    <property type="protein sequence ID" value="ELP54666.1"/>
    <property type="molecule type" value="Genomic_DNA"/>
</dbReference>
<dbReference type="AlphaFoldDB" id="L7E730"/>
<gene>
    <name evidence="1" type="ORF">O53_3490</name>
</gene>
<proteinExistence type="predicted"/>
<dbReference type="Proteomes" id="UP000010932">
    <property type="component" value="Unassembled WGS sequence"/>
</dbReference>
<reference evidence="1 2" key="1">
    <citation type="journal article" date="2013" name="Genome Announc.">
        <title>Whole-Genome Sequence of Microcystis aeruginosa TAIHU98, a Nontoxic Bloom-Forming Strain Isolated from Taihu Lake, China.</title>
        <authorList>
            <person name="Yang C."/>
            <person name="Zhang W."/>
            <person name="Ren M."/>
            <person name="Song L."/>
            <person name="Li T."/>
            <person name="Zhao J."/>
        </authorList>
    </citation>
    <scope>NUCLEOTIDE SEQUENCE [LARGE SCALE GENOMIC DNA]</scope>
    <source>
        <strain evidence="1 2">TAIHU98</strain>
    </source>
</reference>
<accession>L7E730</accession>
<dbReference type="PATRIC" id="fig|1134457.3.peg.2281"/>
<protein>
    <submittedName>
        <fullName evidence="1">Uncharacterized protein</fullName>
    </submittedName>
</protein>
<sequence>MSSPKKKGENGLKFDYLPNATIVIIDFLQLFINLDKFLFF</sequence>
<evidence type="ECO:0000313" key="1">
    <source>
        <dbReference type="EMBL" id="ELP54666.1"/>
    </source>
</evidence>
<comment type="caution">
    <text evidence="1">The sequence shown here is derived from an EMBL/GenBank/DDBJ whole genome shotgun (WGS) entry which is preliminary data.</text>
</comment>
<organism evidence="1 2">
    <name type="scientific">Microcystis aeruginosa TAIHU98</name>
    <dbReference type="NCBI Taxonomy" id="1134457"/>
    <lineage>
        <taxon>Bacteria</taxon>
        <taxon>Bacillati</taxon>
        <taxon>Cyanobacteriota</taxon>
        <taxon>Cyanophyceae</taxon>
        <taxon>Oscillatoriophycideae</taxon>
        <taxon>Chroococcales</taxon>
        <taxon>Microcystaceae</taxon>
        <taxon>Microcystis</taxon>
    </lineage>
</organism>